<dbReference type="PANTHER" id="PTHR11138:SF5">
    <property type="entry name" value="METHIONYL-TRNA FORMYLTRANSFERASE, MITOCHONDRIAL"/>
    <property type="match status" value="1"/>
</dbReference>
<evidence type="ECO:0000256" key="6">
    <source>
        <dbReference type="ARBA" id="ARBA00022917"/>
    </source>
</evidence>
<dbReference type="EnsemblMetazoa" id="MDOA000890-RA">
    <property type="protein sequence ID" value="MDOA000890-PA"/>
    <property type="gene ID" value="MDOA000890"/>
</dbReference>
<dbReference type="VEuPathDB" id="VectorBase:MDOA000890"/>
<reference evidence="13" key="1">
    <citation type="submission" date="2020-05" db="UniProtKB">
        <authorList>
            <consortium name="EnsemblMetazoa"/>
        </authorList>
    </citation>
    <scope>IDENTIFICATION</scope>
    <source>
        <strain evidence="13">Aabys</strain>
    </source>
</reference>
<comment type="catalytic activity">
    <reaction evidence="9">
        <text>L-methionyl-tRNA(fMet) + (6R)-10-formyltetrahydrofolate = N-formyl-L-methionyl-tRNA(fMet) + (6S)-5,6,7,8-tetrahydrofolate + H(+)</text>
        <dbReference type="Rhea" id="RHEA:24380"/>
        <dbReference type="Rhea" id="RHEA-COMP:9952"/>
        <dbReference type="Rhea" id="RHEA-COMP:9953"/>
        <dbReference type="ChEBI" id="CHEBI:15378"/>
        <dbReference type="ChEBI" id="CHEBI:57453"/>
        <dbReference type="ChEBI" id="CHEBI:78530"/>
        <dbReference type="ChEBI" id="CHEBI:78844"/>
        <dbReference type="ChEBI" id="CHEBI:195366"/>
        <dbReference type="EC" id="2.1.2.9"/>
    </reaction>
    <physiologicalReaction direction="left-to-right" evidence="9">
        <dbReference type="Rhea" id="RHEA:24381"/>
    </physiologicalReaction>
</comment>
<comment type="subcellular location">
    <subcellularLocation>
        <location evidence="1">Mitochondrion</location>
    </subcellularLocation>
</comment>
<dbReference type="InterPro" id="IPR036477">
    <property type="entry name" value="Formyl_transf_N_sf"/>
</dbReference>
<dbReference type="InterPro" id="IPR005793">
    <property type="entry name" value="Formyl_trans_C"/>
</dbReference>
<evidence type="ECO:0000256" key="1">
    <source>
        <dbReference type="ARBA" id="ARBA00004173"/>
    </source>
</evidence>
<comment type="similarity">
    <text evidence="2">Belongs to the Fmt family.</text>
</comment>
<dbReference type="CDD" id="cd08704">
    <property type="entry name" value="Met_tRNA_FMT_C"/>
    <property type="match status" value="1"/>
</dbReference>
<name>A0A1I8M3J5_MUSDO</name>
<dbReference type="GO" id="GO:0004479">
    <property type="term" value="F:methionyl-tRNA formyltransferase activity"/>
    <property type="evidence" value="ECO:0007669"/>
    <property type="project" value="UniProtKB-EC"/>
</dbReference>
<evidence type="ECO:0000259" key="12">
    <source>
        <dbReference type="Pfam" id="PF02911"/>
    </source>
</evidence>
<evidence type="ECO:0000259" key="11">
    <source>
        <dbReference type="Pfam" id="PF00551"/>
    </source>
</evidence>
<protein>
    <recommendedName>
        <fullName evidence="4">Methionyl-tRNA formyltransferase, mitochondrial</fullName>
        <ecNumber evidence="3">2.1.2.9</ecNumber>
    </recommendedName>
</protein>
<dbReference type="STRING" id="7370.A0A1I8M3J5"/>
<sequence>MFFPRNLSNCFKFKRKCFYAQPYSTETKSNGLKVLFFGTDTFSLPSLKVLHKHNGSNESLGVVTSFKSPANCVRVYAEQQKLALHKWPITTEHCRPFDLGVVVSFGHLIPTHIINAFPLGMINVHASLLPRWRGAAPIIYSIMNGDQETGVSIMRIEPKRFDVGDIFAQKKVKIEPGVFMPDLHKELSEKGADLLWQVVSGYPKTFENPMKQNDKDATYAPKITPDIYEINWSNLTSLEVYNRYRALYGFKALTSKFQQKSIELLDISLPQEISSGDSFKSDSSPGSLVYHYKRKCLRVQCANHTFIEVHRLRVEGKKAMSAMDFNNGFLKKLQTSKMEFHYNKVVCC</sequence>
<evidence type="ECO:0000256" key="3">
    <source>
        <dbReference type="ARBA" id="ARBA00012261"/>
    </source>
</evidence>
<dbReference type="InterPro" id="IPR011034">
    <property type="entry name" value="Formyl_transferase-like_C_sf"/>
</dbReference>
<dbReference type="InterPro" id="IPR041711">
    <property type="entry name" value="Met-tRNA-FMT_N"/>
</dbReference>
<dbReference type="Pfam" id="PF02911">
    <property type="entry name" value="Formyl_trans_C"/>
    <property type="match status" value="1"/>
</dbReference>
<evidence type="ECO:0000256" key="5">
    <source>
        <dbReference type="ARBA" id="ARBA00022679"/>
    </source>
</evidence>
<dbReference type="InterPro" id="IPR002376">
    <property type="entry name" value="Formyl_transf_N"/>
</dbReference>
<dbReference type="GO" id="GO:0005739">
    <property type="term" value="C:mitochondrion"/>
    <property type="evidence" value="ECO:0007669"/>
    <property type="project" value="UniProtKB-SubCell"/>
</dbReference>
<dbReference type="VEuPathDB" id="VectorBase:MDOMA2_011277"/>
<dbReference type="eggNOG" id="KOG3082">
    <property type="taxonomic scope" value="Eukaryota"/>
</dbReference>
<evidence type="ECO:0000256" key="9">
    <source>
        <dbReference type="ARBA" id="ARBA00052555"/>
    </source>
</evidence>
<keyword evidence="5" id="KW-0808">Transferase</keyword>
<accession>A0A1I8M3J5</accession>
<dbReference type="Gene3D" id="3.40.50.12230">
    <property type="match status" value="1"/>
</dbReference>
<evidence type="ECO:0000256" key="10">
    <source>
        <dbReference type="ARBA" id="ARBA00057846"/>
    </source>
</evidence>
<dbReference type="Pfam" id="PF00551">
    <property type="entry name" value="Formyl_trans_N"/>
    <property type="match status" value="1"/>
</dbReference>
<dbReference type="EC" id="2.1.2.9" evidence="3"/>
<dbReference type="NCBIfam" id="TIGR00460">
    <property type="entry name" value="fmt"/>
    <property type="match status" value="1"/>
</dbReference>
<keyword evidence="8" id="KW-0496">Mitochondrion</keyword>
<dbReference type="AlphaFoldDB" id="A0A1I8M3J5"/>
<feature type="domain" description="Formyl transferase C-terminal" evidence="12">
    <location>
        <begin position="222"/>
        <end position="329"/>
    </location>
</feature>
<feature type="domain" description="Formyl transferase N-terminal" evidence="11">
    <location>
        <begin position="98"/>
        <end position="199"/>
    </location>
</feature>
<dbReference type="SUPFAM" id="SSF50486">
    <property type="entry name" value="FMT C-terminal domain-like"/>
    <property type="match status" value="1"/>
</dbReference>
<organism evidence="13">
    <name type="scientific">Musca domestica</name>
    <name type="common">House fly</name>
    <dbReference type="NCBI Taxonomy" id="7370"/>
    <lineage>
        <taxon>Eukaryota</taxon>
        <taxon>Metazoa</taxon>
        <taxon>Ecdysozoa</taxon>
        <taxon>Arthropoda</taxon>
        <taxon>Hexapoda</taxon>
        <taxon>Insecta</taxon>
        <taxon>Pterygota</taxon>
        <taxon>Neoptera</taxon>
        <taxon>Endopterygota</taxon>
        <taxon>Diptera</taxon>
        <taxon>Brachycera</taxon>
        <taxon>Muscomorpha</taxon>
        <taxon>Muscoidea</taxon>
        <taxon>Muscidae</taxon>
        <taxon>Musca</taxon>
    </lineage>
</organism>
<evidence type="ECO:0000313" key="13">
    <source>
        <dbReference type="EnsemblMetazoa" id="MDOA000890-PA"/>
    </source>
</evidence>
<dbReference type="FunFam" id="3.40.50.12230:FF:000003">
    <property type="entry name" value="methionyl-tRNA formyltransferase, mitochondrial"/>
    <property type="match status" value="1"/>
</dbReference>
<evidence type="ECO:0000256" key="8">
    <source>
        <dbReference type="ARBA" id="ARBA00023128"/>
    </source>
</evidence>
<comment type="function">
    <text evidence="10">Methionyl-tRNA formyltransferase that formylates methionyl-tRNA in mitochondria and is crucial for translation initiation.</text>
</comment>
<dbReference type="CDD" id="cd08646">
    <property type="entry name" value="FMT_core_Met-tRNA-FMT_N"/>
    <property type="match status" value="1"/>
</dbReference>
<evidence type="ECO:0000256" key="7">
    <source>
        <dbReference type="ARBA" id="ARBA00022946"/>
    </source>
</evidence>
<keyword evidence="6" id="KW-0648">Protein biosynthesis</keyword>
<keyword evidence="7" id="KW-0809">Transit peptide</keyword>
<dbReference type="PANTHER" id="PTHR11138">
    <property type="entry name" value="METHIONYL-TRNA FORMYLTRANSFERASE"/>
    <property type="match status" value="1"/>
</dbReference>
<evidence type="ECO:0000256" key="2">
    <source>
        <dbReference type="ARBA" id="ARBA00010699"/>
    </source>
</evidence>
<evidence type="ECO:0000256" key="4">
    <source>
        <dbReference type="ARBA" id="ARBA00014185"/>
    </source>
</evidence>
<dbReference type="InterPro" id="IPR005794">
    <property type="entry name" value="Fmt"/>
</dbReference>
<proteinExistence type="inferred from homology"/>
<dbReference type="SUPFAM" id="SSF53328">
    <property type="entry name" value="Formyltransferase"/>
    <property type="match status" value="1"/>
</dbReference>
<dbReference type="InterPro" id="IPR044135">
    <property type="entry name" value="Met-tRNA-FMT_C"/>
</dbReference>